<proteinExistence type="predicted"/>
<evidence type="ECO:0000256" key="9">
    <source>
        <dbReference type="SAM" id="MobiDB-lite"/>
    </source>
</evidence>
<organism evidence="11 12">
    <name type="scientific">Branchiostoma floridae</name>
    <name type="common">Florida lancelet</name>
    <name type="synonym">Amphioxus</name>
    <dbReference type="NCBI Taxonomy" id="7739"/>
    <lineage>
        <taxon>Eukaryota</taxon>
        <taxon>Metazoa</taxon>
        <taxon>Chordata</taxon>
        <taxon>Cephalochordata</taxon>
        <taxon>Leptocardii</taxon>
        <taxon>Amphioxiformes</taxon>
        <taxon>Branchiostomatidae</taxon>
        <taxon>Branchiostoma</taxon>
    </lineage>
</organism>
<dbReference type="GO" id="GO:0003677">
    <property type="term" value="F:DNA binding"/>
    <property type="evidence" value="ECO:0007669"/>
    <property type="project" value="UniProtKB-KW"/>
</dbReference>
<feature type="domain" description="C2H2-type" evidence="10">
    <location>
        <begin position="326"/>
        <end position="353"/>
    </location>
</feature>
<dbReference type="AlphaFoldDB" id="A0A9J7HSM0"/>
<feature type="domain" description="C2H2-type" evidence="10">
    <location>
        <begin position="354"/>
        <end position="381"/>
    </location>
</feature>
<protein>
    <submittedName>
        <fullName evidence="12">Zinc finger protein 37 homolog</fullName>
    </submittedName>
</protein>
<dbReference type="FunFam" id="3.30.160.60:FF:002755">
    <property type="entry name" value="Uncharacterized protein"/>
    <property type="match status" value="1"/>
</dbReference>
<keyword evidence="2" id="KW-0479">Metal-binding</keyword>
<dbReference type="InterPro" id="IPR036236">
    <property type="entry name" value="Znf_C2H2_sf"/>
</dbReference>
<keyword evidence="5" id="KW-0862">Zinc</keyword>
<keyword evidence="3" id="KW-0677">Repeat</keyword>
<dbReference type="GO" id="GO:0008270">
    <property type="term" value="F:zinc ion binding"/>
    <property type="evidence" value="ECO:0007669"/>
    <property type="project" value="UniProtKB-KW"/>
</dbReference>
<name>A0A9J7HSM0_BRAFL</name>
<feature type="region of interest" description="Disordered" evidence="9">
    <location>
        <begin position="1"/>
        <end position="47"/>
    </location>
</feature>
<evidence type="ECO:0000256" key="4">
    <source>
        <dbReference type="ARBA" id="ARBA00022771"/>
    </source>
</evidence>
<dbReference type="FunFam" id="3.30.160.60:FF:003459">
    <property type="match status" value="1"/>
</dbReference>
<keyword evidence="4 8" id="KW-0863">Zinc-finger</keyword>
<feature type="domain" description="C2H2-type" evidence="10">
    <location>
        <begin position="298"/>
        <end position="325"/>
    </location>
</feature>
<feature type="region of interest" description="Disordered" evidence="9">
    <location>
        <begin position="128"/>
        <end position="154"/>
    </location>
</feature>
<dbReference type="GO" id="GO:0006357">
    <property type="term" value="P:regulation of transcription by RNA polymerase II"/>
    <property type="evidence" value="ECO:0000318"/>
    <property type="project" value="GO_Central"/>
</dbReference>
<comment type="subcellular location">
    <subcellularLocation>
        <location evidence="1">Nucleus</location>
    </subcellularLocation>
</comment>
<feature type="compositionally biased region" description="Basic and acidic residues" evidence="9">
    <location>
        <begin position="29"/>
        <end position="46"/>
    </location>
</feature>
<sequence length="406" mass="46459">MQENVLNETMLSENAGPDTSHQSSGLDIVIKKERDTSSETIMHDTEPNDLELDSDQIQLLCNIPSPCSRTLPSSETPLPQMNSTDGCRIKEEDVAMTTVDKAARACHDELNMDTPTFSTQVQNTSSSLYTSYSESPVKSNTPREEAHSASCHLPPYHGDVHIEMECHVSEDDQTGQISLPSNPDQPEHYTDDRETDSINSGHQQSEKESSGETPLASCQPTPDQDCKNMSSLRPDNVSHIGSKRYVCELETSFVKSSSKHRKRSKEEKPFMCGECGYRAYRKCRLVEHMRTHTGEKPFKCNHCNYKTSFKQELSYHMKRHPDAEPYRCEICDYKTYRKPCIEKHIMCHSGVKPYKCKDCDYSTSNNSHLSRHRRRHTGEKPYSCQECDYKSVDKSNFVRHMRKKHQ</sequence>
<dbReference type="OrthoDB" id="4737882at2759"/>
<evidence type="ECO:0000256" key="8">
    <source>
        <dbReference type="PROSITE-ProRule" id="PRU00042"/>
    </source>
</evidence>
<dbReference type="GO" id="GO:0000981">
    <property type="term" value="F:DNA-binding transcription factor activity, RNA polymerase II-specific"/>
    <property type="evidence" value="ECO:0000318"/>
    <property type="project" value="GO_Central"/>
</dbReference>
<dbReference type="Pfam" id="PF13909">
    <property type="entry name" value="zf-H2C2_5"/>
    <property type="match status" value="1"/>
</dbReference>
<keyword evidence="7" id="KW-0539">Nucleus</keyword>
<dbReference type="OMA" id="HIEMECH"/>
<evidence type="ECO:0000313" key="11">
    <source>
        <dbReference type="Proteomes" id="UP000001554"/>
    </source>
</evidence>
<dbReference type="PANTHER" id="PTHR24392:SF31">
    <property type="entry name" value="C2H2-TYPE DOMAIN-CONTAINING PROTEIN"/>
    <property type="match status" value="1"/>
</dbReference>
<keyword evidence="6" id="KW-0238">DNA-binding</keyword>
<reference evidence="12" key="2">
    <citation type="submission" date="2025-08" db="UniProtKB">
        <authorList>
            <consortium name="RefSeq"/>
        </authorList>
    </citation>
    <scope>IDENTIFICATION</scope>
    <source>
        <strain evidence="12">S238N-H82</strain>
        <tissue evidence="12">Testes</tissue>
    </source>
</reference>
<dbReference type="KEGG" id="bfo:118407007"/>
<dbReference type="GeneID" id="118407007"/>
<evidence type="ECO:0000256" key="1">
    <source>
        <dbReference type="ARBA" id="ARBA00004123"/>
    </source>
</evidence>
<dbReference type="InterPro" id="IPR013087">
    <property type="entry name" value="Znf_C2H2_type"/>
</dbReference>
<evidence type="ECO:0000256" key="5">
    <source>
        <dbReference type="ARBA" id="ARBA00022833"/>
    </source>
</evidence>
<evidence type="ECO:0000256" key="6">
    <source>
        <dbReference type="ARBA" id="ARBA00023125"/>
    </source>
</evidence>
<dbReference type="GO" id="GO:0005634">
    <property type="term" value="C:nucleus"/>
    <property type="evidence" value="ECO:0007669"/>
    <property type="project" value="UniProtKB-SubCell"/>
</dbReference>
<evidence type="ECO:0000259" key="10">
    <source>
        <dbReference type="PROSITE" id="PS50157"/>
    </source>
</evidence>
<feature type="domain" description="C2H2-type" evidence="10">
    <location>
        <begin position="270"/>
        <end position="297"/>
    </location>
</feature>
<dbReference type="Gene3D" id="3.30.160.60">
    <property type="entry name" value="Classic Zinc Finger"/>
    <property type="match status" value="4"/>
</dbReference>
<feature type="compositionally biased region" description="Basic and acidic residues" evidence="9">
    <location>
        <begin position="185"/>
        <end position="196"/>
    </location>
</feature>
<feature type="compositionally biased region" description="Polar residues" evidence="9">
    <location>
        <begin position="216"/>
        <end position="233"/>
    </location>
</feature>
<dbReference type="Pfam" id="PF23611">
    <property type="entry name" value="zf-C2H2_16"/>
    <property type="match status" value="1"/>
</dbReference>
<feature type="domain" description="C2H2-type" evidence="10">
    <location>
        <begin position="382"/>
        <end position="406"/>
    </location>
</feature>
<dbReference type="PANTHER" id="PTHR24392">
    <property type="entry name" value="ZINC FINGER PROTEIN"/>
    <property type="match status" value="1"/>
</dbReference>
<feature type="region of interest" description="Disordered" evidence="9">
    <location>
        <begin position="170"/>
        <end position="237"/>
    </location>
</feature>
<evidence type="ECO:0000256" key="2">
    <source>
        <dbReference type="ARBA" id="ARBA00022723"/>
    </source>
</evidence>
<feature type="compositionally biased region" description="Polar residues" evidence="9">
    <location>
        <begin position="174"/>
        <end position="184"/>
    </location>
</feature>
<dbReference type="FunFam" id="3.30.160.60:FF:002068">
    <property type="entry name" value="LD31554p"/>
    <property type="match status" value="1"/>
</dbReference>
<evidence type="ECO:0000313" key="12">
    <source>
        <dbReference type="RefSeq" id="XP_035663314.1"/>
    </source>
</evidence>
<dbReference type="PROSITE" id="PS50157">
    <property type="entry name" value="ZINC_FINGER_C2H2_2"/>
    <property type="match status" value="5"/>
</dbReference>
<dbReference type="FunFam" id="3.30.160.60:FF:000614">
    <property type="entry name" value="Zinc finger protein 142"/>
    <property type="match status" value="1"/>
</dbReference>
<dbReference type="SMART" id="SM00355">
    <property type="entry name" value="ZnF_C2H2"/>
    <property type="match status" value="5"/>
</dbReference>
<keyword evidence="11" id="KW-1185">Reference proteome</keyword>
<dbReference type="RefSeq" id="XP_035663314.1">
    <property type="nucleotide sequence ID" value="XM_035807421.1"/>
</dbReference>
<dbReference type="Proteomes" id="UP000001554">
    <property type="component" value="Chromosome 19"/>
</dbReference>
<reference evidence="11" key="1">
    <citation type="journal article" date="2020" name="Nat. Ecol. Evol.">
        <title>Deeply conserved synteny resolves early events in vertebrate evolution.</title>
        <authorList>
            <person name="Simakov O."/>
            <person name="Marletaz F."/>
            <person name="Yue J.X."/>
            <person name="O'Connell B."/>
            <person name="Jenkins J."/>
            <person name="Brandt A."/>
            <person name="Calef R."/>
            <person name="Tung C.H."/>
            <person name="Huang T.K."/>
            <person name="Schmutz J."/>
            <person name="Satoh N."/>
            <person name="Yu J.K."/>
            <person name="Putnam N.H."/>
            <person name="Green R.E."/>
            <person name="Rokhsar D.S."/>
        </authorList>
    </citation>
    <scope>NUCLEOTIDE SEQUENCE [LARGE SCALE GENOMIC DNA]</scope>
    <source>
        <strain evidence="11">S238N-H82</strain>
    </source>
</reference>
<dbReference type="InterPro" id="IPR056438">
    <property type="entry name" value="Znf-C2H2_CTCF"/>
</dbReference>
<dbReference type="FunFam" id="3.30.160.60:FF:001327">
    <property type="entry name" value="Uncharacterized protein"/>
    <property type="match status" value="1"/>
</dbReference>
<evidence type="ECO:0000256" key="3">
    <source>
        <dbReference type="ARBA" id="ARBA00022737"/>
    </source>
</evidence>
<gene>
    <name evidence="12" type="primary">LOC118407007</name>
</gene>
<dbReference type="SUPFAM" id="SSF57667">
    <property type="entry name" value="beta-beta-alpha zinc fingers"/>
    <property type="match status" value="3"/>
</dbReference>
<accession>A0A9J7HSM0</accession>
<evidence type="ECO:0000256" key="7">
    <source>
        <dbReference type="ARBA" id="ARBA00023242"/>
    </source>
</evidence>
<feature type="compositionally biased region" description="Polar residues" evidence="9">
    <location>
        <begin position="1"/>
        <end position="25"/>
    </location>
</feature>